<gene>
    <name evidence="2" type="ORF">EJ913_11545</name>
</gene>
<proteinExistence type="predicted"/>
<organism evidence="2 3">
    <name type="scientific">Azospirillum doebereinerae</name>
    <dbReference type="NCBI Taxonomy" id="92933"/>
    <lineage>
        <taxon>Bacteria</taxon>
        <taxon>Pseudomonadati</taxon>
        <taxon>Pseudomonadota</taxon>
        <taxon>Alphaproteobacteria</taxon>
        <taxon>Rhodospirillales</taxon>
        <taxon>Azospirillaceae</taxon>
        <taxon>Azospirillum</taxon>
    </lineage>
</organism>
<name>A0A3S0XBZ6_9PROT</name>
<reference evidence="2 3" key="1">
    <citation type="submission" date="2018-12" db="EMBL/GenBank/DDBJ databases">
        <authorList>
            <person name="Yang Y."/>
        </authorList>
    </citation>
    <scope>NUCLEOTIDE SEQUENCE [LARGE SCALE GENOMIC DNA]</scope>
    <source>
        <strain evidence="2 3">GSF71</strain>
    </source>
</reference>
<dbReference type="OrthoDB" id="9808681at2"/>
<dbReference type="EMBL" id="RZIJ01000007">
    <property type="protein sequence ID" value="RUQ72225.1"/>
    <property type="molecule type" value="Genomic_DNA"/>
</dbReference>
<dbReference type="CDD" id="cd13400">
    <property type="entry name" value="LT_IagB-like"/>
    <property type="match status" value="1"/>
</dbReference>
<keyword evidence="1" id="KW-0732">Signal</keyword>
<dbReference type="Proteomes" id="UP000280346">
    <property type="component" value="Unassembled WGS sequence"/>
</dbReference>
<dbReference type="AlphaFoldDB" id="A0A3S0XBZ6"/>
<evidence type="ECO:0000256" key="1">
    <source>
        <dbReference type="SAM" id="SignalP"/>
    </source>
</evidence>
<comment type="caution">
    <text evidence="2">The sequence shown here is derived from an EMBL/GenBank/DDBJ whole genome shotgun (WGS) entry which is preliminary data.</text>
</comment>
<keyword evidence="3" id="KW-1185">Reference proteome</keyword>
<evidence type="ECO:0000313" key="2">
    <source>
        <dbReference type="EMBL" id="RUQ72225.1"/>
    </source>
</evidence>
<evidence type="ECO:0000313" key="3">
    <source>
        <dbReference type="Proteomes" id="UP000280346"/>
    </source>
</evidence>
<feature type="signal peptide" evidence="1">
    <location>
        <begin position="1"/>
        <end position="26"/>
    </location>
</feature>
<dbReference type="InterPro" id="IPR023346">
    <property type="entry name" value="Lysozyme-like_dom_sf"/>
</dbReference>
<protein>
    <submittedName>
        <fullName evidence="2">Lytic transglycosylase</fullName>
    </submittedName>
</protein>
<sequence length="166" mass="17686">MRRGALKAGALLLALATAGTALPALAGRSPKGIDAVPPLCLDYAAEEWGVPADALRLILAVEQGTPGACSANTNGTEDCGPGQINTIWFSVIAAGRVPPASIRQALTNDACYNIRVTAWILRREIDAVGWDRFWTAVGNYHSRTPELHAKYLRRIVEAAKALSIQP</sequence>
<accession>A0A3S0XBZ6</accession>
<feature type="chain" id="PRO_5018629140" evidence="1">
    <location>
        <begin position="27"/>
        <end position="166"/>
    </location>
</feature>
<dbReference type="SUPFAM" id="SSF53955">
    <property type="entry name" value="Lysozyme-like"/>
    <property type="match status" value="1"/>
</dbReference>